<proteinExistence type="predicted"/>
<dbReference type="RefSeq" id="WP_227170154.1">
    <property type="nucleotide sequence ID" value="NZ_JAJCNI010000265.1"/>
</dbReference>
<evidence type="ECO:0000313" key="2">
    <source>
        <dbReference type="Proteomes" id="UP001198806"/>
    </source>
</evidence>
<protein>
    <recommendedName>
        <fullName evidence="3">DNA-directed RNA polymerase subunit beta</fullName>
    </recommendedName>
</protein>
<name>A0AAP2QBP4_PARDI</name>
<dbReference type="EMBL" id="JAJCNI010000265">
    <property type="protein sequence ID" value="MCB6520567.1"/>
    <property type="molecule type" value="Genomic_DNA"/>
</dbReference>
<organism evidence="1 2">
    <name type="scientific">Parabacteroides distasonis</name>
    <dbReference type="NCBI Taxonomy" id="823"/>
    <lineage>
        <taxon>Bacteria</taxon>
        <taxon>Pseudomonadati</taxon>
        <taxon>Bacteroidota</taxon>
        <taxon>Bacteroidia</taxon>
        <taxon>Bacteroidales</taxon>
        <taxon>Tannerellaceae</taxon>
        <taxon>Parabacteroides</taxon>
    </lineage>
</organism>
<dbReference type="Proteomes" id="UP001198806">
    <property type="component" value="Unassembled WGS sequence"/>
</dbReference>
<evidence type="ECO:0008006" key="3">
    <source>
        <dbReference type="Google" id="ProtNLM"/>
    </source>
</evidence>
<accession>A0AAP2QBP4</accession>
<feature type="non-terminal residue" evidence="1">
    <location>
        <position position="1"/>
    </location>
</feature>
<dbReference type="SUPFAM" id="SSF64484">
    <property type="entry name" value="beta and beta-prime subunits of DNA dependent RNA-polymerase"/>
    <property type="match status" value="1"/>
</dbReference>
<sequence>DVAQDVIVREEDCGTDRGLEISAIREGNEIIESLEERLVGRYTQKSVMHPETGEVLLPADALISEADAKR</sequence>
<evidence type="ECO:0000313" key="1">
    <source>
        <dbReference type="EMBL" id="MCB6520567.1"/>
    </source>
</evidence>
<gene>
    <name evidence="1" type="ORF">LI194_22590</name>
</gene>
<comment type="caution">
    <text evidence="1">The sequence shown here is derived from an EMBL/GenBank/DDBJ whole genome shotgun (WGS) entry which is preliminary data.</text>
</comment>
<dbReference type="AlphaFoldDB" id="A0AAP2QBP4"/>
<reference evidence="1" key="1">
    <citation type="submission" date="2021-10" db="EMBL/GenBank/DDBJ databases">
        <title>Collection of gut derived symbiotic bacterial strains cultured from healthy donors.</title>
        <authorList>
            <person name="Lin H."/>
            <person name="Littmann E."/>
            <person name="Kohout C."/>
            <person name="Pamer E.G."/>
        </authorList>
    </citation>
    <scope>NUCLEOTIDE SEQUENCE</scope>
    <source>
        <strain evidence="1">DFI.2.94</strain>
    </source>
</reference>
<feature type="non-terminal residue" evidence="1">
    <location>
        <position position="70"/>
    </location>
</feature>